<organism evidence="1 2">
    <name type="scientific">Marixanthomonas spongiae</name>
    <dbReference type="NCBI Taxonomy" id="2174845"/>
    <lineage>
        <taxon>Bacteria</taxon>
        <taxon>Pseudomonadati</taxon>
        <taxon>Bacteroidota</taxon>
        <taxon>Flavobacteriia</taxon>
        <taxon>Flavobacteriales</taxon>
        <taxon>Flavobacteriaceae</taxon>
        <taxon>Marixanthomonas</taxon>
    </lineage>
</organism>
<name>A0A2U0HW46_9FLAO</name>
<dbReference type="Proteomes" id="UP000245962">
    <property type="component" value="Unassembled WGS sequence"/>
</dbReference>
<accession>A0A2U0HW46</accession>
<evidence type="ECO:0000313" key="1">
    <source>
        <dbReference type="EMBL" id="PVW13056.1"/>
    </source>
</evidence>
<dbReference type="AlphaFoldDB" id="A0A2U0HW46"/>
<keyword evidence="2" id="KW-1185">Reference proteome</keyword>
<evidence type="ECO:0000313" key="2">
    <source>
        <dbReference type="Proteomes" id="UP000245962"/>
    </source>
</evidence>
<dbReference type="RefSeq" id="WP_116695427.1">
    <property type="nucleotide sequence ID" value="NZ_QEHR01000011.1"/>
</dbReference>
<gene>
    <name evidence="1" type="ORF">DDV96_14130</name>
</gene>
<reference evidence="1 2" key="1">
    <citation type="submission" date="2018-04" db="EMBL/GenBank/DDBJ databases">
        <title>Marixanthomonas spongiae HN-E44 sp. nov., isolated from a marine sponge.</title>
        <authorList>
            <person name="Luo L."/>
            <person name="Zhuang L."/>
        </authorList>
    </citation>
    <scope>NUCLEOTIDE SEQUENCE [LARGE SCALE GENOMIC DNA]</scope>
    <source>
        <strain evidence="1 2">HN-E44</strain>
    </source>
</reference>
<sequence>MRIDAAIYIVMKRLLLLLPLFITLFYSPIVSAQINLLEAIQENAEQGEYGEEYTAENQENPQELTEEQKEFMDKLKEMLEGERENLDEFNDWSSQMKCTYMMLAYVYNLEKLNEETEATADCKLKYDLYGMQLLAIASSTTILYCPEGMANATEQEMDDVSMELWVLFMTDYDVIEPNTSPIIKNIKKWVSQLFYGPFSEFNDVNGGNTVKGFIYYLTAHFHPEFVMGKTLEIGQKMEALGCGG</sequence>
<comment type="caution">
    <text evidence="1">The sequence shown here is derived from an EMBL/GenBank/DDBJ whole genome shotgun (WGS) entry which is preliminary data.</text>
</comment>
<protein>
    <submittedName>
        <fullName evidence="1">Uncharacterized protein</fullName>
    </submittedName>
</protein>
<dbReference type="EMBL" id="QEHR01000011">
    <property type="protein sequence ID" value="PVW13056.1"/>
    <property type="molecule type" value="Genomic_DNA"/>
</dbReference>
<dbReference type="OrthoDB" id="1448135at2"/>
<proteinExistence type="predicted"/>